<gene>
    <name evidence="2" type="ORF">T12_10938</name>
</gene>
<keyword evidence="1" id="KW-1133">Transmembrane helix</keyword>
<evidence type="ECO:0000313" key="3">
    <source>
        <dbReference type="Proteomes" id="UP000054783"/>
    </source>
</evidence>
<evidence type="ECO:0000313" key="2">
    <source>
        <dbReference type="EMBL" id="KRY02811.1"/>
    </source>
</evidence>
<evidence type="ECO:0000256" key="1">
    <source>
        <dbReference type="SAM" id="Phobius"/>
    </source>
</evidence>
<dbReference type="Proteomes" id="UP000054783">
    <property type="component" value="Unassembled WGS sequence"/>
</dbReference>
<feature type="transmembrane region" description="Helical" evidence="1">
    <location>
        <begin position="45"/>
        <end position="66"/>
    </location>
</feature>
<organism evidence="2 3">
    <name type="scientific">Trichinella patagoniensis</name>
    <dbReference type="NCBI Taxonomy" id="990121"/>
    <lineage>
        <taxon>Eukaryota</taxon>
        <taxon>Metazoa</taxon>
        <taxon>Ecdysozoa</taxon>
        <taxon>Nematoda</taxon>
        <taxon>Enoplea</taxon>
        <taxon>Dorylaimia</taxon>
        <taxon>Trichinellida</taxon>
        <taxon>Trichinellidae</taxon>
        <taxon>Trichinella</taxon>
    </lineage>
</organism>
<reference evidence="2 3" key="1">
    <citation type="submission" date="2015-01" db="EMBL/GenBank/DDBJ databases">
        <title>Evolution of Trichinella species and genotypes.</title>
        <authorList>
            <person name="Korhonen P.K."/>
            <person name="Edoardo P."/>
            <person name="Giuseppe L.R."/>
            <person name="Gasser R.B."/>
        </authorList>
    </citation>
    <scope>NUCLEOTIDE SEQUENCE [LARGE SCALE GENOMIC DNA]</scope>
    <source>
        <strain evidence="2">ISS2496</strain>
    </source>
</reference>
<accession>A0A0V0YRS8</accession>
<feature type="non-terminal residue" evidence="2">
    <location>
        <position position="1"/>
    </location>
</feature>
<name>A0A0V0YRS8_9BILA</name>
<keyword evidence="1" id="KW-0812">Transmembrane</keyword>
<sequence>LASVTAGAIGAAATWSALALAVVLGCRSIHHHCHDALLSLNDVSSVAASLLHALGLVSAVAVAAGVRHG</sequence>
<comment type="caution">
    <text evidence="2">The sequence shown here is derived from an EMBL/GenBank/DDBJ whole genome shotgun (WGS) entry which is preliminary data.</text>
</comment>
<keyword evidence="1" id="KW-0472">Membrane</keyword>
<dbReference type="EMBL" id="JYDQ01003423">
    <property type="protein sequence ID" value="KRY02811.1"/>
    <property type="molecule type" value="Genomic_DNA"/>
</dbReference>
<feature type="non-terminal residue" evidence="2">
    <location>
        <position position="69"/>
    </location>
</feature>
<protein>
    <submittedName>
        <fullName evidence="2">Uncharacterized protein</fullName>
    </submittedName>
</protein>
<dbReference type="AlphaFoldDB" id="A0A0V0YRS8"/>
<proteinExistence type="predicted"/>
<keyword evidence="3" id="KW-1185">Reference proteome</keyword>